<gene>
    <name evidence="1" type="ordered locus">ETAE_0345</name>
</gene>
<name>A0AAU8P499_EDWPI</name>
<evidence type="ECO:0000313" key="1">
    <source>
        <dbReference type="EMBL" id="ACY83192.1"/>
    </source>
</evidence>
<dbReference type="AlphaFoldDB" id="A0AAU8P499"/>
<sequence>MTKKRWAGWRSAVHKNRILLLFNPHCGRKRSTSLFSFQFIILYQ</sequence>
<dbReference type="Proteomes" id="UP000002634">
    <property type="component" value="Chromosome"/>
</dbReference>
<evidence type="ECO:0000313" key="2">
    <source>
        <dbReference type="Proteomes" id="UP000002634"/>
    </source>
</evidence>
<reference evidence="1 2" key="1">
    <citation type="journal article" date="2009" name="PLoS ONE">
        <title>Genome sequence of the versatile fish pathogen Edwardsiella tarda provides insights into its adaptation to broad host ranges and intracellular niches.</title>
        <authorList>
            <person name="Wang Q."/>
            <person name="Yang M."/>
            <person name="Xiao J."/>
            <person name="Wu H."/>
            <person name="Wang X."/>
            <person name="Lv Y."/>
            <person name="Xu L."/>
            <person name="Zheng H."/>
            <person name="Wang S."/>
            <person name="Zhao G."/>
            <person name="Liu Q."/>
            <person name="Zhang Y."/>
        </authorList>
    </citation>
    <scope>NUCLEOTIDE SEQUENCE [LARGE SCALE GENOMIC DNA]</scope>
    <source>
        <strain evidence="2">EIB202 / CCTCC M208068</strain>
    </source>
</reference>
<dbReference type="EMBL" id="CP001135">
    <property type="protein sequence ID" value="ACY83192.1"/>
    <property type="molecule type" value="Genomic_DNA"/>
</dbReference>
<protein>
    <submittedName>
        <fullName evidence="1">Uncharacterized protein</fullName>
    </submittedName>
</protein>
<dbReference type="KEGG" id="etr:ETAE_0345"/>
<proteinExistence type="predicted"/>
<keyword evidence="2" id="KW-1185">Reference proteome</keyword>
<organism evidence="1 2">
    <name type="scientific">Edwardsiella piscicida</name>
    <dbReference type="NCBI Taxonomy" id="1263550"/>
    <lineage>
        <taxon>Bacteria</taxon>
        <taxon>Pseudomonadati</taxon>
        <taxon>Pseudomonadota</taxon>
        <taxon>Gammaproteobacteria</taxon>
        <taxon>Enterobacterales</taxon>
        <taxon>Hafniaceae</taxon>
        <taxon>Edwardsiella</taxon>
    </lineage>
</organism>
<accession>A0AAU8P499</accession>